<accession>A0A1X7HCL2</accession>
<organism evidence="5 6">
    <name type="scientific">Paenibacillus uliginis N3/975</name>
    <dbReference type="NCBI Taxonomy" id="1313296"/>
    <lineage>
        <taxon>Bacteria</taxon>
        <taxon>Bacillati</taxon>
        <taxon>Bacillota</taxon>
        <taxon>Bacilli</taxon>
        <taxon>Bacillales</taxon>
        <taxon>Paenibacillaceae</taxon>
        <taxon>Paenibacillus</taxon>
    </lineage>
</organism>
<dbReference type="InterPro" id="IPR029000">
    <property type="entry name" value="Cyclophilin-like_dom_sf"/>
</dbReference>
<dbReference type="NCBIfam" id="TIGR00724">
    <property type="entry name" value="urea_amlyse_rel"/>
    <property type="match status" value="1"/>
</dbReference>
<evidence type="ECO:0000256" key="3">
    <source>
        <dbReference type="ARBA" id="ARBA00022840"/>
    </source>
</evidence>
<dbReference type="Gene3D" id="2.40.100.10">
    <property type="entry name" value="Cyclophilin-like"/>
    <property type="match status" value="1"/>
</dbReference>
<dbReference type="SMART" id="SM00797">
    <property type="entry name" value="AHS2"/>
    <property type="match status" value="1"/>
</dbReference>
<dbReference type="GO" id="GO:0005524">
    <property type="term" value="F:ATP binding"/>
    <property type="evidence" value="ECO:0007669"/>
    <property type="project" value="UniProtKB-KW"/>
</dbReference>
<feature type="domain" description="Carboxyltransferase" evidence="4">
    <location>
        <begin position="24"/>
        <end position="316"/>
    </location>
</feature>
<dbReference type="EMBL" id="LT840184">
    <property type="protein sequence ID" value="SMF83223.1"/>
    <property type="molecule type" value="Genomic_DNA"/>
</dbReference>
<keyword evidence="1" id="KW-0547">Nucleotide-binding</keyword>
<dbReference type="PANTHER" id="PTHR43309">
    <property type="entry name" value="5-OXOPROLINASE SUBUNIT C"/>
    <property type="match status" value="1"/>
</dbReference>
<evidence type="ECO:0000313" key="5">
    <source>
        <dbReference type="EMBL" id="SMF83223.1"/>
    </source>
</evidence>
<gene>
    <name evidence="5" type="ORF">SAMN05661091_2335</name>
</gene>
<dbReference type="RefSeq" id="WP_208919321.1">
    <property type="nucleotide sequence ID" value="NZ_LT840184.1"/>
</dbReference>
<dbReference type="InterPro" id="IPR052708">
    <property type="entry name" value="PxpC"/>
</dbReference>
<evidence type="ECO:0000313" key="6">
    <source>
        <dbReference type="Proteomes" id="UP000192940"/>
    </source>
</evidence>
<dbReference type="PANTHER" id="PTHR43309:SF5">
    <property type="entry name" value="5-OXOPROLINASE SUBUNIT C"/>
    <property type="match status" value="1"/>
</dbReference>
<keyword evidence="6" id="KW-1185">Reference proteome</keyword>
<evidence type="ECO:0000256" key="2">
    <source>
        <dbReference type="ARBA" id="ARBA00022801"/>
    </source>
</evidence>
<keyword evidence="3" id="KW-0067">ATP-binding</keyword>
<dbReference type="AlphaFoldDB" id="A0A1X7HCL2"/>
<dbReference type="STRING" id="1313296.SAMN05661091_2335"/>
<evidence type="ECO:0000259" key="4">
    <source>
        <dbReference type="SMART" id="SM00797"/>
    </source>
</evidence>
<dbReference type="SUPFAM" id="SSF50891">
    <property type="entry name" value="Cyclophilin-like"/>
    <property type="match status" value="1"/>
</dbReference>
<sequence>MSITVIKPGLLSTVQDLGRSRYGKYGVSMSGAMDHFSHRTANWLVGNDEREATLELTWSGFTTQFEQDQWIAITGGDFSPAIEGVSVPMWRPVFVRRGSILTFHKPITGCRSYLAVSGGIDVPELLGSRSTYLRAGIGGFQGRALKSGDVICVKPGGFNKHPIEFDEGSSFYSVKWSVPTTLFPSYHDHPTIRVTCGNQFDDFEMESRKSLYDQTFQVTPQSDRMGYRLSGAPLRLSSVGEYTSEAVSLGTVQVPADGQPIILMADRQTHGGYPKIAQVASIDIPVIAQVPPGSSIRFSEITLKEAETLFIEWSQKIRFLSKMIYMRLKEEFHVTGGSEL</sequence>
<protein>
    <submittedName>
        <fullName evidence="5">Antagonist of KipI</fullName>
    </submittedName>
</protein>
<evidence type="ECO:0000256" key="1">
    <source>
        <dbReference type="ARBA" id="ARBA00022741"/>
    </source>
</evidence>
<dbReference type="GO" id="GO:0016787">
    <property type="term" value="F:hydrolase activity"/>
    <property type="evidence" value="ECO:0007669"/>
    <property type="project" value="UniProtKB-KW"/>
</dbReference>
<keyword evidence="2" id="KW-0378">Hydrolase</keyword>
<proteinExistence type="predicted"/>
<reference evidence="5 6" key="1">
    <citation type="submission" date="2017-04" db="EMBL/GenBank/DDBJ databases">
        <authorList>
            <person name="Afonso C.L."/>
            <person name="Miller P.J."/>
            <person name="Scott M.A."/>
            <person name="Spackman E."/>
            <person name="Goraichik I."/>
            <person name="Dimitrov K.M."/>
            <person name="Suarez D.L."/>
            <person name="Swayne D.E."/>
        </authorList>
    </citation>
    <scope>NUCLEOTIDE SEQUENCE [LARGE SCALE GENOMIC DNA]</scope>
    <source>
        <strain evidence="5 6">N3/975</strain>
    </source>
</reference>
<dbReference type="Proteomes" id="UP000192940">
    <property type="component" value="Chromosome I"/>
</dbReference>
<name>A0A1X7HCL2_9BACL</name>
<dbReference type="InterPro" id="IPR003778">
    <property type="entry name" value="CT_A_B"/>
</dbReference>
<dbReference type="Pfam" id="PF02626">
    <property type="entry name" value="CT_A_B"/>
    <property type="match status" value="1"/>
</dbReference>